<dbReference type="GO" id="GO:0140326">
    <property type="term" value="F:ATPase-coupled intramembrane lipid transporter activity"/>
    <property type="evidence" value="ECO:0007669"/>
    <property type="project" value="TreeGrafter"/>
</dbReference>
<dbReference type="Proteomes" id="UP001157418">
    <property type="component" value="Unassembled WGS sequence"/>
</dbReference>
<dbReference type="GO" id="GO:0016887">
    <property type="term" value="F:ATP hydrolysis activity"/>
    <property type="evidence" value="ECO:0007669"/>
    <property type="project" value="InterPro"/>
</dbReference>
<keyword evidence="7" id="KW-1185">Reference proteome</keyword>
<dbReference type="EMBL" id="CAKMRJ010005745">
    <property type="protein sequence ID" value="CAH1453270.1"/>
    <property type="molecule type" value="Genomic_DNA"/>
</dbReference>
<sequence length="320" mass="36161">MASNNADQVVFDKVAEINASKESWNIRVKVVMLWKPTYINNPNMVASLDMILIDQEALVTRLVKEGTGKTTLAIGDGANDVGMIQEADIGIGMSGVEGMQAVMSSDISIAQFRVLEQLLLVHGHWSYRRISSMLRILYAIFFYKNIVLEPRFSCMKLMHHSQLNLRIMIGICLYTMSSSHRFLSLHWEYLIKMYLLDFVSRNPAAISSINFHFHFPPFVVSTLNDQFHSTSRTSLAHAHANEDNHIADAESDGLNWKSVLCHETKAIKQESLIRVTTNLYCWQSLSNSLEFGNASAKASDEEVVQEQNDVKPTDTWAWAS</sequence>
<dbReference type="InterPro" id="IPR032630">
    <property type="entry name" value="P_typ_ATPase_c"/>
</dbReference>
<keyword evidence="3" id="KW-0460">Magnesium</keyword>
<dbReference type="PANTHER" id="PTHR24092:SF200">
    <property type="entry name" value="PHOSPHOLIPID-TRANSPORTING ATPASE"/>
    <property type="match status" value="1"/>
</dbReference>
<dbReference type="InterPro" id="IPR023214">
    <property type="entry name" value="HAD_sf"/>
</dbReference>
<dbReference type="Pfam" id="PF16212">
    <property type="entry name" value="PhoLip_ATPase_C"/>
    <property type="match status" value="1"/>
</dbReference>
<dbReference type="NCBIfam" id="TIGR01494">
    <property type="entry name" value="ATPase_P-type"/>
    <property type="match status" value="1"/>
</dbReference>
<dbReference type="GO" id="GO:0045332">
    <property type="term" value="P:phospholipid translocation"/>
    <property type="evidence" value="ECO:0007669"/>
    <property type="project" value="TreeGrafter"/>
</dbReference>
<evidence type="ECO:0000259" key="5">
    <source>
        <dbReference type="Pfam" id="PF16212"/>
    </source>
</evidence>
<reference evidence="6 7" key="1">
    <citation type="submission" date="2022-01" db="EMBL/GenBank/DDBJ databases">
        <authorList>
            <person name="Xiong W."/>
            <person name="Schranz E."/>
        </authorList>
    </citation>
    <scope>NUCLEOTIDE SEQUENCE [LARGE SCALE GENOMIC DNA]</scope>
</reference>
<proteinExistence type="predicted"/>
<evidence type="ECO:0000256" key="3">
    <source>
        <dbReference type="ARBA" id="ARBA00022842"/>
    </source>
</evidence>
<evidence type="ECO:0000256" key="4">
    <source>
        <dbReference type="SAM" id="MobiDB-lite"/>
    </source>
</evidence>
<dbReference type="AlphaFoldDB" id="A0AAU9PUW1"/>
<dbReference type="GO" id="GO:0005524">
    <property type="term" value="F:ATP binding"/>
    <property type="evidence" value="ECO:0007669"/>
    <property type="project" value="InterPro"/>
</dbReference>
<protein>
    <recommendedName>
        <fullName evidence="5">P-type ATPase C-terminal domain-containing protein</fullName>
    </recommendedName>
</protein>
<dbReference type="GO" id="GO:0046872">
    <property type="term" value="F:metal ion binding"/>
    <property type="evidence" value="ECO:0007669"/>
    <property type="project" value="UniProtKB-KW"/>
</dbReference>
<dbReference type="PANTHER" id="PTHR24092">
    <property type="entry name" value="PROBABLE PHOSPHOLIPID-TRANSPORTING ATPASE"/>
    <property type="match status" value="1"/>
</dbReference>
<accession>A0AAU9PUW1</accession>
<comment type="subcellular location">
    <subcellularLocation>
        <location evidence="1">Membrane</location>
        <topology evidence="1">Multi-pass membrane protein</topology>
    </subcellularLocation>
</comment>
<evidence type="ECO:0000313" key="7">
    <source>
        <dbReference type="Proteomes" id="UP001157418"/>
    </source>
</evidence>
<evidence type="ECO:0000313" key="6">
    <source>
        <dbReference type="EMBL" id="CAH1453270.1"/>
    </source>
</evidence>
<organism evidence="6 7">
    <name type="scientific">Lactuca virosa</name>
    <dbReference type="NCBI Taxonomy" id="75947"/>
    <lineage>
        <taxon>Eukaryota</taxon>
        <taxon>Viridiplantae</taxon>
        <taxon>Streptophyta</taxon>
        <taxon>Embryophyta</taxon>
        <taxon>Tracheophyta</taxon>
        <taxon>Spermatophyta</taxon>
        <taxon>Magnoliopsida</taxon>
        <taxon>eudicotyledons</taxon>
        <taxon>Gunneridae</taxon>
        <taxon>Pentapetalae</taxon>
        <taxon>asterids</taxon>
        <taxon>campanulids</taxon>
        <taxon>Asterales</taxon>
        <taxon>Asteraceae</taxon>
        <taxon>Cichorioideae</taxon>
        <taxon>Cichorieae</taxon>
        <taxon>Lactucinae</taxon>
        <taxon>Lactuca</taxon>
    </lineage>
</organism>
<keyword evidence="2" id="KW-0479">Metal-binding</keyword>
<dbReference type="InterPro" id="IPR036412">
    <property type="entry name" value="HAD-like_sf"/>
</dbReference>
<name>A0AAU9PUW1_9ASTR</name>
<evidence type="ECO:0000256" key="1">
    <source>
        <dbReference type="ARBA" id="ARBA00004141"/>
    </source>
</evidence>
<dbReference type="InterPro" id="IPR001757">
    <property type="entry name" value="P_typ_ATPase"/>
</dbReference>
<dbReference type="SUPFAM" id="SSF56784">
    <property type="entry name" value="HAD-like"/>
    <property type="match status" value="1"/>
</dbReference>
<evidence type="ECO:0000256" key="2">
    <source>
        <dbReference type="ARBA" id="ARBA00022723"/>
    </source>
</evidence>
<dbReference type="GO" id="GO:0005886">
    <property type="term" value="C:plasma membrane"/>
    <property type="evidence" value="ECO:0007669"/>
    <property type="project" value="TreeGrafter"/>
</dbReference>
<feature type="region of interest" description="Disordered" evidence="4">
    <location>
        <begin position="300"/>
        <end position="320"/>
    </location>
</feature>
<comment type="caution">
    <text evidence="6">The sequence shown here is derived from an EMBL/GenBank/DDBJ whole genome shotgun (WGS) entry which is preliminary data.</text>
</comment>
<feature type="domain" description="P-type ATPase C-terminal" evidence="5">
    <location>
        <begin position="102"/>
        <end position="148"/>
    </location>
</feature>
<dbReference type="Gene3D" id="3.40.50.1000">
    <property type="entry name" value="HAD superfamily/HAD-like"/>
    <property type="match status" value="1"/>
</dbReference>
<gene>
    <name evidence="6" type="ORF">LVIROSA_LOCUS38526</name>
</gene>